<accession>A0ABV4IDX5</accession>
<feature type="signal peptide" evidence="2">
    <location>
        <begin position="1"/>
        <end position="24"/>
    </location>
</feature>
<dbReference type="EMBL" id="JBGJLR010000012">
    <property type="protein sequence ID" value="MEZ2740041.1"/>
    <property type="molecule type" value="Genomic_DNA"/>
</dbReference>
<organism evidence="3 4">
    <name type="scientific">Comamonas jiangduensis</name>
    <dbReference type="NCBI Taxonomy" id="1194168"/>
    <lineage>
        <taxon>Bacteria</taxon>
        <taxon>Pseudomonadati</taxon>
        <taxon>Pseudomonadota</taxon>
        <taxon>Betaproteobacteria</taxon>
        <taxon>Burkholderiales</taxon>
        <taxon>Comamonadaceae</taxon>
        <taxon>Comamonas</taxon>
    </lineage>
</organism>
<feature type="chain" id="PRO_5046908613" evidence="2">
    <location>
        <begin position="25"/>
        <end position="189"/>
    </location>
</feature>
<dbReference type="RefSeq" id="WP_370892660.1">
    <property type="nucleotide sequence ID" value="NZ_JBGJLR010000012.1"/>
</dbReference>
<keyword evidence="4" id="KW-1185">Reference proteome</keyword>
<dbReference type="Proteomes" id="UP001567350">
    <property type="component" value="Unassembled WGS sequence"/>
</dbReference>
<evidence type="ECO:0000256" key="1">
    <source>
        <dbReference type="SAM" id="MobiDB-lite"/>
    </source>
</evidence>
<evidence type="ECO:0000313" key="4">
    <source>
        <dbReference type="Proteomes" id="UP001567350"/>
    </source>
</evidence>
<reference evidence="3 4" key="1">
    <citation type="submission" date="2024-08" db="EMBL/GenBank/DDBJ databases">
        <authorList>
            <person name="Feng Z."/>
            <person name="Ronholm J."/>
        </authorList>
    </citation>
    <scope>NUCLEOTIDE SEQUENCE [LARGE SCALE GENOMIC DNA]</scope>
    <source>
        <strain evidence="3 4">4-AB0-8</strain>
    </source>
</reference>
<evidence type="ECO:0000256" key="2">
    <source>
        <dbReference type="SAM" id="SignalP"/>
    </source>
</evidence>
<evidence type="ECO:0000313" key="3">
    <source>
        <dbReference type="EMBL" id="MEZ2740041.1"/>
    </source>
</evidence>
<feature type="compositionally biased region" description="Basic residues" evidence="1">
    <location>
        <begin position="51"/>
        <end position="70"/>
    </location>
</feature>
<feature type="region of interest" description="Disordered" evidence="1">
    <location>
        <begin position="27"/>
        <end position="106"/>
    </location>
</feature>
<gene>
    <name evidence="3" type="ORF">ACBP88_11390</name>
</gene>
<proteinExistence type="predicted"/>
<name>A0ABV4IDX5_9BURK</name>
<keyword evidence="2" id="KW-0732">Signal</keyword>
<comment type="caution">
    <text evidence="3">The sequence shown here is derived from an EMBL/GenBank/DDBJ whole genome shotgun (WGS) entry which is preliminary data.</text>
</comment>
<protein>
    <submittedName>
        <fullName evidence="3">Uncharacterized protein</fullName>
    </submittedName>
</protein>
<sequence length="189" mass="20205">MKLPLTASLRVTLCAVALSGGALAHAQTQPAPMPEPAPAMKSYPAGDMPKHHPKDHPKVMPKHKGHHPAGHGKYATPQHHEAAAVAGERSRGAGPHNPGAGQPNEFERNALRRCEIFKTDLDRQACVERVRQPQISGSVQGGGVLREYTQTYEVPAPASPATPAAPAVMPQTHHNMMHPPMQPVEPMGK</sequence>